<dbReference type="Pfam" id="PF01926">
    <property type="entry name" value="MMR_HSR1"/>
    <property type="match status" value="1"/>
</dbReference>
<dbReference type="OrthoDB" id="8954335at2759"/>
<dbReference type="InterPro" id="IPR027417">
    <property type="entry name" value="P-loop_NTPase"/>
</dbReference>
<evidence type="ECO:0000313" key="2">
    <source>
        <dbReference type="EMBL" id="KAF5321122.1"/>
    </source>
</evidence>
<dbReference type="AlphaFoldDB" id="A0A8H5BD60"/>
<name>A0A8H5BD60_9AGAR</name>
<accession>A0A8H5BD60</accession>
<dbReference type="InterPro" id="IPR006073">
    <property type="entry name" value="GTP-bd"/>
</dbReference>
<dbReference type="Proteomes" id="UP000567179">
    <property type="component" value="Unassembled WGS sequence"/>
</dbReference>
<dbReference type="SUPFAM" id="SSF52540">
    <property type="entry name" value="P-loop containing nucleoside triphosphate hydrolases"/>
    <property type="match status" value="2"/>
</dbReference>
<feature type="domain" description="G" evidence="1">
    <location>
        <begin position="21"/>
        <end position="104"/>
    </location>
</feature>
<dbReference type="GO" id="GO:0005525">
    <property type="term" value="F:GTP binding"/>
    <property type="evidence" value="ECO:0007669"/>
    <property type="project" value="InterPro"/>
</dbReference>
<keyword evidence="3" id="KW-1185">Reference proteome</keyword>
<sequence length="292" mass="32811">MAKGKAKLELAKYRGDYIIPIMGPTGAGKSSFINLLLGEAKLTVGHLLDSCTTDLLPVEIPAATVRENLLTWQPHSDTAKLVIVDTPGFDDTSADDSMILQRIADWLKEAHGKGAKLAGVIYLFDITQFRVTGATKRNFDVFEKLCGEDACKSIVLGTTKWTRVPANEQEIAGKKEKQLRNRFWIDMISKGSTIMRVDDKDTNASPWNLVEAVLLRKSNSPTLLIQTELVELRKRLPQTEAATVLRGRIDELIKSLKNAGASEEDIRPLVREVEALRERITFFDRLFFWRNR</sequence>
<reference evidence="2 3" key="1">
    <citation type="journal article" date="2020" name="ISME J.">
        <title>Uncovering the hidden diversity of litter-decomposition mechanisms in mushroom-forming fungi.</title>
        <authorList>
            <person name="Floudas D."/>
            <person name="Bentzer J."/>
            <person name="Ahren D."/>
            <person name="Johansson T."/>
            <person name="Persson P."/>
            <person name="Tunlid A."/>
        </authorList>
    </citation>
    <scope>NUCLEOTIDE SEQUENCE [LARGE SCALE GENOMIC DNA]</scope>
    <source>
        <strain evidence="2 3">CBS 101986</strain>
    </source>
</reference>
<evidence type="ECO:0000259" key="1">
    <source>
        <dbReference type="Pfam" id="PF01926"/>
    </source>
</evidence>
<organism evidence="2 3">
    <name type="scientific">Psilocybe cf. subviscida</name>
    <dbReference type="NCBI Taxonomy" id="2480587"/>
    <lineage>
        <taxon>Eukaryota</taxon>
        <taxon>Fungi</taxon>
        <taxon>Dikarya</taxon>
        <taxon>Basidiomycota</taxon>
        <taxon>Agaricomycotina</taxon>
        <taxon>Agaricomycetes</taxon>
        <taxon>Agaricomycetidae</taxon>
        <taxon>Agaricales</taxon>
        <taxon>Agaricineae</taxon>
        <taxon>Strophariaceae</taxon>
        <taxon>Psilocybe</taxon>
    </lineage>
</organism>
<protein>
    <recommendedName>
        <fullName evidence="1">G domain-containing protein</fullName>
    </recommendedName>
</protein>
<dbReference type="CDD" id="cd00882">
    <property type="entry name" value="Ras_like_GTPase"/>
    <property type="match status" value="1"/>
</dbReference>
<proteinExistence type="predicted"/>
<comment type="caution">
    <text evidence="2">The sequence shown here is derived from an EMBL/GenBank/DDBJ whole genome shotgun (WGS) entry which is preliminary data.</text>
</comment>
<dbReference type="Gene3D" id="3.40.50.300">
    <property type="entry name" value="P-loop containing nucleotide triphosphate hydrolases"/>
    <property type="match status" value="1"/>
</dbReference>
<evidence type="ECO:0000313" key="3">
    <source>
        <dbReference type="Proteomes" id="UP000567179"/>
    </source>
</evidence>
<dbReference type="EMBL" id="JAACJJ010000028">
    <property type="protein sequence ID" value="KAF5321122.1"/>
    <property type="molecule type" value="Genomic_DNA"/>
</dbReference>
<gene>
    <name evidence="2" type="ORF">D9619_000482</name>
</gene>